<dbReference type="CDD" id="cd01650">
    <property type="entry name" value="RT_nLTR_like"/>
    <property type="match status" value="1"/>
</dbReference>
<feature type="domain" description="Reverse transcriptase" evidence="1">
    <location>
        <begin position="51"/>
        <end position="275"/>
    </location>
</feature>
<accession>A0A672IKR8</accession>
<dbReference type="AlphaFoldDB" id="A0A672IKR8"/>
<dbReference type="InParanoid" id="A0A672IKR8"/>
<name>A0A672IKR8_SALFA</name>
<evidence type="ECO:0000313" key="3">
    <source>
        <dbReference type="Proteomes" id="UP000472267"/>
    </source>
</evidence>
<evidence type="ECO:0000259" key="1">
    <source>
        <dbReference type="PROSITE" id="PS50878"/>
    </source>
</evidence>
<reference evidence="2" key="2">
    <citation type="submission" date="2025-08" db="UniProtKB">
        <authorList>
            <consortium name="Ensembl"/>
        </authorList>
    </citation>
    <scope>IDENTIFICATION</scope>
</reference>
<dbReference type="Pfam" id="PF00078">
    <property type="entry name" value="RVT_1"/>
    <property type="match status" value="1"/>
</dbReference>
<dbReference type="InterPro" id="IPR043502">
    <property type="entry name" value="DNA/RNA_pol_sf"/>
</dbReference>
<proteinExistence type="predicted"/>
<evidence type="ECO:0000313" key="2">
    <source>
        <dbReference type="Ensembl" id="ENSSFAP00005042363.1"/>
    </source>
</evidence>
<keyword evidence="3" id="KW-1185">Reference proteome</keyword>
<organism evidence="2 3">
    <name type="scientific">Salarias fasciatus</name>
    <name type="common">Jewelled blenny</name>
    <name type="synonym">Blennius fasciatus</name>
    <dbReference type="NCBI Taxonomy" id="181472"/>
    <lineage>
        <taxon>Eukaryota</taxon>
        <taxon>Metazoa</taxon>
        <taxon>Chordata</taxon>
        <taxon>Craniata</taxon>
        <taxon>Vertebrata</taxon>
        <taxon>Euteleostomi</taxon>
        <taxon>Actinopterygii</taxon>
        <taxon>Neopterygii</taxon>
        <taxon>Teleostei</taxon>
        <taxon>Neoteleostei</taxon>
        <taxon>Acanthomorphata</taxon>
        <taxon>Ovalentaria</taxon>
        <taxon>Blenniimorphae</taxon>
        <taxon>Blenniiformes</taxon>
        <taxon>Blennioidei</taxon>
        <taxon>Blenniidae</taxon>
        <taxon>Salariinae</taxon>
        <taxon>Salarias</taxon>
    </lineage>
</organism>
<dbReference type="PANTHER" id="PTHR31635">
    <property type="entry name" value="REVERSE TRANSCRIPTASE DOMAIN-CONTAINING PROTEIN-RELATED"/>
    <property type="match status" value="1"/>
</dbReference>
<dbReference type="PANTHER" id="PTHR31635:SF196">
    <property type="entry name" value="REVERSE TRANSCRIPTASE DOMAIN-CONTAINING PROTEIN-RELATED"/>
    <property type="match status" value="1"/>
</dbReference>
<dbReference type="Proteomes" id="UP000472267">
    <property type="component" value="Chromosome 14"/>
</dbReference>
<reference evidence="2" key="1">
    <citation type="submission" date="2019-06" db="EMBL/GenBank/DDBJ databases">
        <authorList>
            <consortium name="Wellcome Sanger Institute Data Sharing"/>
        </authorList>
    </citation>
    <scope>NUCLEOTIDE SEQUENCE [LARGE SCALE GENOMIC DNA]</scope>
</reference>
<dbReference type="SUPFAM" id="SSF56672">
    <property type="entry name" value="DNA/RNA polymerases"/>
    <property type="match status" value="1"/>
</dbReference>
<dbReference type="Ensembl" id="ENSSFAT00005043899.1">
    <property type="protein sequence ID" value="ENSSFAP00005042363.1"/>
    <property type="gene ID" value="ENSSFAG00005021024.1"/>
</dbReference>
<dbReference type="InterPro" id="IPR000477">
    <property type="entry name" value="RT_dom"/>
</dbReference>
<sequence>MLCSPITIKEIIDCIGRLKNSKSPGPDGYSGEYYKDFIKELTPILCRVYNYALDERDPPKTWSEAIITVIHKDGKDPTQCMGYRPISLLCQDLKILTSILANTVPRHIRKLVNSDQTGFINGRHGTNNVRRALNLQFIASHRKTPSMLLSLDAEKAFDRLDWAFLEQTLAHMGFNETFLSWIGVFYMNPRSRVRVNGQCSNFFNLGRGTRQGDALSPVLFALSIEPLAELIRSNPLIQGIRDEGGHQHKIALYADDILLFIENPVHSVPALLQNL</sequence>
<dbReference type="OMA" id="WSEATIV"/>
<protein>
    <recommendedName>
        <fullName evidence="1">Reverse transcriptase domain-containing protein</fullName>
    </recommendedName>
</protein>
<reference evidence="2" key="3">
    <citation type="submission" date="2025-09" db="UniProtKB">
        <authorList>
            <consortium name="Ensembl"/>
        </authorList>
    </citation>
    <scope>IDENTIFICATION</scope>
</reference>
<dbReference type="PROSITE" id="PS50878">
    <property type="entry name" value="RT_POL"/>
    <property type="match status" value="1"/>
</dbReference>